<evidence type="ECO:0000256" key="4">
    <source>
        <dbReference type="ARBA" id="ARBA00022737"/>
    </source>
</evidence>
<dbReference type="InterPro" id="IPR016484">
    <property type="entry name" value="GTPase_Der"/>
</dbReference>
<proteinExistence type="inferred from homology"/>
<dbReference type="SUPFAM" id="SSF52540">
    <property type="entry name" value="P-loop containing nucleoside triphosphate hydrolases"/>
    <property type="match status" value="2"/>
</dbReference>
<evidence type="ECO:0000256" key="7">
    <source>
        <dbReference type="ARBA" id="ARBA00032345"/>
    </source>
</evidence>
<feature type="compositionally biased region" description="Acidic residues" evidence="11">
    <location>
        <begin position="457"/>
        <end position="468"/>
    </location>
</feature>
<dbReference type="EMBL" id="DSVQ01000007">
    <property type="protein sequence ID" value="HGT38355.1"/>
    <property type="molecule type" value="Genomic_DNA"/>
</dbReference>
<evidence type="ECO:0000256" key="3">
    <source>
        <dbReference type="ARBA" id="ARBA00022517"/>
    </source>
</evidence>
<dbReference type="NCBIfam" id="TIGR03594">
    <property type="entry name" value="GTPase_EngA"/>
    <property type="match status" value="1"/>
</dbReference>
<keyword evidence="6 8" id="KW-0342">GTP-binding</keyword>
<dbReference type="PANTHER" id="PTHR43834">
    <property type="entry name" value="GTPASE DER"/>
    <property type="match status" value="1"/>
</dbReference>
<evidence type="ECO:0000256" key="2">
    <source>
        <dbReference type="ARBA" id="ARBA00020953"/>
    </source>
</evidence>
<evidence type="ECO:0000313" key="13">
    <source>
        <dbReference type="EMBL" id="HGT38355.1"/>
    </source>
</evidence>
<dbReference type="PROSITE" id="PS51712">
    <property type="entry name" value="G_ENGA"/>
    <property type="match status" value="1"/>
</dbReference>
<organism evidence="13">
    <name type="scientific">Schlesneria paludicola</name>
    <dbReference type="NCBI Taxonomy" id="360056"/>
    <lineage>
        <taxon>Bacteria</taxon>
        <taxon>Pseudomonadati</taxon>
        <taxon>Planctomycetota</taxon>
        <taxon>Planctomycetia</taxon>
        <taxon>Planctomycetales</taxon>
        <taxon>Planctomycetaceae</taxon>
        <taxon>Schlesneria</taxon>
    </lineage>
</organism>
<accession>A0A7C4LJR0</accession>
<dbReference type="GO" id="GO:0005525">
    <property type="term" value="F:GTP binding"/>
    <property type="evidence" value="ECO:0007669"/>
    <property type="project" value="UniProtKB-UniRule"/>
</dbReference>
<comment type="caution">
    <text evidence="13">The sequence shown here is derived from an EMBL/GenBank/DDBJ whole genome shotgun (WGS) entry which is preliminary data.</text>
</comment>
<dbReference type="InterPro" id="IPR015946">
    <property type="entry name" value="KH_dom-like_a/b"/>
</dbReference>
<keyword evidence="5 8" id="KW-0547">Nucleotide-binding</keyword>
<dbReference type="FunFam" id="3.40.50.300:FF:000494">
    <property type="entry name" value="tRNA modification GTPase MnmE"/>
    <property type="match status" value="1"/>
</dbReference>
<feature type="binding site" evidence="8">
    <location>
        <begin position="190"/>
        <end position="197"/>
    </location>
    <ligand>
        <name>GTP</name>
        <dbReference type="ChEBI" id="CHEBI:37565"/>
        <label>2</label>
    </ligand>
</feature>
<feature type="binding site" evidence="8">
    <location>
        <begin position="57"/>
        <end position="61"/>
    </location>
    <ligand>
        <name>GTP</name>
        <dbReference type="ChEBI" id="CHEBI:37565"/>
        <label>1</label>
    </ligand>
</feature>
<sequence>MSVPQVAIVGRPNVGKSSLLNWLAHKRVSVVDPMAGVTRDRVTYLMHHHDRYFELVDTGGIGIVDVGELSQEIDRQIQIALDRADLIAFVVDGPAGITPLDRQVSQRLRKIDKPKLLVINKCDSPKLDHEVAEFYGLCDGPAVITSVRGNRHQDELLNAIVRNLPPPRPDEAEAGARWVAQPELKLAIVGRRNVGKSTFINQLAQTERMIVSEIPGTTRDSVDVRFELDGKAFVAIDTPGVRKRKSLANDVEWYGLARAKRSIRRADVVLMFFDCTQPISRVDKQLVSEIQDEFKPCVFVVNKWDLAADKRTDAWSEYLMKTFADMRHVPVAFITAKDGRNIKKLINLTQSIAKQARQRVPTGVLNRVVRQAVKHWPPPMRQNRTPRVLYATQVATEPPTIVLKVNDAVLFDESWKRYFLGVLREQLPFKEVPLKVYYRSRDAAAETPTGRRAPAWDETDLEADDAFDDASLSTEWEDDE</sequence>
<feature type="domain" description="EngA-type G" evidence="12">
    <location>
        <begin position="184"/>
        <end position="357"/>
    </location>
</feature>
<feature type="binding site" evidence="8">
    <location>
        <begin position="120"/>
        <end position="123"/>
    </location>
    <ligand>
        <name>GTP</name>
        <dbReference type="ChEBI" id="CHEBI:37565"/>
        <label>1</label>
    </ligand>
</feature>
<dbReference type="PIRSF" id="PIRSF006485">
    <property type="entry name" value="GTP-binding_EngA"/>
    <property type="match status" value="1"/>
</dbReference>
<feature type="binding site" evidence="8">
    <location>
        <begin position="237"/>
        <end position="241"/>
    </location>
    <ligand>
        <name>GTP</name>
        <dbReference type="ChEBI" id="CHEBI:37565"/>
        <label>2</label>
    </ligand>
</feature>
<feature type="region of interest" description="Disordered" evidence="11">
    <location>
        <begin position="443"/>
        <end position="480"/>
    </location>
</feature>
<dbReference type="PANTHER" id="PTHR43834:SF6">
    <property type="entry name" value="GTPASE DER"/>
    <property type="match status" value="1"/>
</dbReference>
<dbReference type="Pfam" id="PF14714">
    <property type="entry name" value="KH_dom-like"/>
    <property type="match status" value="1"/>
</dbReference>
<keyword evidence="4 10" id="KW-0677">Repeat</keyword>
<dbReference type="Gene3D" id="3.30.300.20">
    <property type="match status" value="1"/>
</dbReference>
<evidence type="ECO:0000259" key="12">
    <source>
        <dbReference type="PROSITE" id="PS51712"/>
    </source>
</evidence>
<dbReference type="InterPro" id="IPR005225">
    <property type="entry name" value="Small_GTP-bd"/>
</dbReference>
<dbReference type="Pfam" id="PF01926">
    <property type="entry name" value="MMR_HSR1"/>
    <property type="match status" value="2"/>
</dbReference>
<evidence type="ECO:0000256" key="9">
    <source>
        <dbReference type="PROSITE-ProRule" id="PRU01049"/>
    </source>
</evidence>
<dbReference type="HAMAP" id="MF_00195">
    <property type="entry name" value="GTPase_Der"/>
    <property type="match status" value="1"/>
</dbReference>
<dbReference type="NCBIfam" id="TIGR00231">
    <property type="entry name" value="small_GTP"/>
    <property type="match status" value="2"/>
</dbReference>
<comment type="similarity">
    <text evidence="1 8 9 10">Belongs to the TRAFAC class TrmE-Era-EngA-EngB-Septin-like GTPase superfamily. EngA (Der) GTPase family.</text>
</comment>
<dbReference type="Gene3D" id="3.40.50.300">
    <property type="entry name" value="P-loop containing nucleotide triphosphate hydrolases"/>
    <property type="match status" value="2"/>
</dbReference>
<dbReference type="PRINTS" id="PR00326">
    <property type="entry name" value="GTP1OBG"/>
</dbReference>
<dbReference type="CDD" id="cd01894">
    <property type="entry name" value="EngA1"/>
    <property type="match status" value="1"/>
</dbReference>
<protein>
    <recommendedName>
        <fullName evidence="2 8">GTPase Der</fullName>
    </recommendedName>
    <alternativeName>
        <fullName evidence="7 8">GTP-binding protein EngA</fullName>
    </alternativeName>
</protein>
<evidence type="ECO:0000256" key="5">
    <source>
        <dbReference type="ARBA" id="ARBA00022741"/>
    </source>
</evidence>
<reference evidence="13" key="1">
    <citation type="journal article" date="2020" name="mSystems">
        <title>Genome- and Community-Level Interaction Insights into Carbon Utilization and Element Cycling Functions of Hydrothermarchaeota in Hydrothermal Sediment.</title>
        <authorList>
            <person name="Zhou Z."/>
            <person name="Liu Y."/>
            <person name="Xu W."/>
            <person name="Pan J."/>
            <person name="Luo Z.H."/>
            <person name="Li M."/>
        </authorList>
    </citation>
    <scope>NUCLEOTIDE SEQUENCE [LARGE SCALE GENOMIC DNA]</scope>
    <source>
        <strain evidence="13">SpSt-508</strain>
    </source>
</reference>
<dbReference type="InterPro" id="IPR027417">
    <property type="entry name" value="P-loop_NTPase"/>
</dbReference>
<feature type="binding site" evidence="8">
    <location>
        <begin position="10"/>
        <end position="17"/>
    </location>
    <ligand>
        <name>GTP</name>
        <dbReference type="ChEBI" id="CHEBI:37565"/>
        <label>1</label>
    </ligand>
</feature>
<name>A0A7C4LJR0_9PLAN</name>
<evidence type="ECO:0000256" key="10">
    <source>
        <dbReference type="RuleBase" id="RU004481"/>
    </source>
</evidence>
<dbReference type="InterPro" id="IPR006073">
    <property type="entry name" value="GTP-bd"/>
</dbReference>
<evidence type="ECO:0000256" key="11">
    <source>
        <dbReference type="SAM" id="MobiDB-lite"/>
    </source>
</evidence>
<dbReference type="InterPro" id="IPR032859">
    <property type="entry name" value="KH_dom-like"/>
</dbReference>
<comment type="subunit">
    <text evidence="8">Associates with the 50S ribosomal subunit.</text>
</comment>
<keyword evidence="3 8" id="KW-0690">Ribosome biogenesis</keyword>
<evidence type="ECO:0000256" key="1">
    <source>
        <dbReference type="ARBA" id="ARBA00008279"/>
    </source>
</evidence>
<evidence type="ECO:0000256" key="6">
    <source>
        <dbReference type="ARBA" id="ARBA00023134"/>
    </source>
</evidence>
<dbReference type="GO" id="GO:0043022">
    <property type="term" value="F:ribosome binding"/>
    <property type="evidence" value="ECO:0007669"/>
    <property type="project" value="TreeGrafter"/>
</dbReference>
<dbReference type="GO" id="GO:0042254">
    <property type="term" value="P:ribosome biogenesis"/>
    <property type="evidence" value="ECO:0007669"/>
    <property type="project" value="UniProtKB-KW"/>
</dbReference>
<dbReference type="AlphaFoldDB" id="A0A7C4LJR0"/>
<dbReference type="InterPro" id="IPR031166">
    <property type="entry name" value="G_ENGA"/>
</dbReference>
<comment type="function">
    <text evidence="8 10">GTPase that plays an essential role in the late steps of ribosome biogenesis.</text>
</comment>
<gene>
    <name evidence="8 13" type="primary">der</name>
    <name evidence="13" type="ORF">ENS64_03710</name>
</gene>
<dbReference type="CDD" id="cd01895">
    <property type="entry name" value="EngA2"/>
    <property type="match status" value="1"/>
</dbReference>
<feature type="binding site" evidence="8">
    <location>
        <begin position="302"/>
        <end position="305"/>
    </location>
    <ligand>
        <name>GTP</name>
        <dbReference type="ChEBI" id="CHEBI:37565"/>
        <label>2</label>
    </ligand>
</feature>
<evidence type="ECO:0000256" key="8">
    <source>
        <dbReference type="HAMAP-Rule" id="MF_00195"/>
    </source>
</evidence>